<dbReference type="InterPro" id="IPR003593">
    <property type="entry name" value="AAA+_ATPase"/>
</dbReference>
<dbReference type="GO" id="GO:0005524">
    <property type="term" value="F:ATP binding"/>
    <property type="evidence" value="ECO:0007669"/>
    <property type="project" value="UniProtKB-KW"/>
</dbReference>
<dbReference type="Gene3D" id="3.40.50.300">
    <property type="entry name" value="P-loop containing nucleotide triphosphate hydrolases"/>
    <property type="match status" value="1"/>
</dbReference>
<evidence type="ECO:0000259" key="14">
    <source>
        <dbReference type="PROSITE" id="PS50929"/>
    </source>
</evidence>
<dbReference type="PROSITE" id="PS50893">
    <property type="entry name" value="ABC_TRANSPORTER_2"/>
    <property type="match status" value="1"/>
</dbReference>
<dbReference type="EMBL" id="CAJFCW020000002">
    <property type="protein sequence ID" value="CAG9089744.1"/>
    <property type="molecule type" value="Genomic_DNA"/>
</dbReference>
<evidence type="ECO:0000256" key="1">
    <source>
        <dbReference type="ARBA" id="ARBA00004127"/>
    </source>
</evidence>
<feature type="transmembrane region" description="Helical" evidence="12">
    <location>
        <begin position="150"/>
        <end position="172"/>
    </location>
</feature>
<dbReference type="SMART" id="SM00382">
    <property type="entry name" value="AAA"/>
    <property type="match status" value="1"/>
</dbReference>
<dbReference type="InterPro" id="IPR003439">
    <property type="entry name" value="ABC_transporter-like_ATP-bd"/>
</dbReference>
<keyword evidence="9 12" id="KW-1133">Transmembrane helix</keyword>
<sequence>MTNFEHGLKIFTTLCVSYSLVKVLAFAEISTQLKYVGIWLNVSSNILISLFLPRLYTCISKQAAQNVNSYQRMGNDDVTIIEHGQHNGITTFNNSNNNGITSSNGQRNPTNGALGTDNNTTDSRSGTNDSTRTSTGDHIRNLLQYCRLHMAWFGVGFVFLIVYSAARVFIPYYVGQVLADIMAEAHQKESNFVNDILMLCVLTVISTVFAGLRGGTFTQATALINRSMRRDLFSSLVKQEIAFFDSNQTGAITSRLTTDCQTVASSVSTNVNVFLRNSVMLIGSLIFMFQLSWKLTMITFIAVPPLMLFSKYYGSYYETLSEKTQNTMADANRMAEEVIGSMRTVRAFACEEQESDRYLSKLNNTLHYNRKKAVAYMGYVWVNELSENVVLIAVLIYAGRLAIKGELDAASATSFLFYQMQLSENFTGLNYVFSGLMESVGASRKVLEYIHREPEIKNDGNFMGNGDVEGCIEVDKVEFAYPSRPNNNVLKELSIKIQPGQTAALVGPSGAGKSSIIALLEHFYNVAAGSIKLDGIPISEYAHRFYHQKVSLVSQEPVLYSGSVRENILYGCEDTVSEEDMVEATKLANAYNFIMEMEHGFDTLCGEKGVQMSGGQKQRIAIARALVRKPAVLILDEATSALDSESEYIIQQALQKCCVGRTVIVIAHRLSTVEKADKIFVVNKGKVVQEGCHLSLMQQEGLYRQLVQRQLLNGAEE</sequence>
<dbReference type="GO" id="GO:0016887">
    <property type="term" value="F:ATP hydrolysis activity"/>
    <property type="evidence" value="ECO:0007669"/>
    <property type="project" value="InterPro"/>
</dbReference>
<dbReference type="InterPro" id="IPR011527">
    <property type="entry name" value="ABC1_TM_dom"/>
</dbReference>
<feature type="compositionally biased region" description="Polar residues" evidence="11">
    <location>
        <begin position="106"/>
        <end position="134"/>
    </location>
</feature>
<feature type="compositionally biased region" description="Low complexity" evidence="11">
    <location>
        <begin position="92"/>
        <end position="105"/>
    </location>
</feature>
<dbReference type="PANTHER" id="PTHR43394:SF19">
    <property type="entry name" value="ABC TRANSPORTER B FAMILY"/>
    <property type="match status" value="1"/>
</dbReference>
<keyword evidence="7" id="KW-0653">Protein transport</keyword>
<comment type="subcellular location">
    <subcellularLocation>
        <location evidence="1">Endomembrane system</location>
        <topology evidence="1">Multi-pass membrane protein</topology>
    </subcellularLocation>
</comment>
<organism evidence="15 16">
    <name type="scientific">Bursaphelenchus okinawaensis</name>
    <dbReference type="NCBI Taxonomy" id="465554"/>
    <lineage>
        <taxon>Eukaryota</taxon>
        <taxon>Metazoa</taxon>
        <taxon>Ecdysozoa</taxon>
        <taxon>Nematoda</taxon>
        <taxon>Chromadorea</taxon>
        <taxon>Rhabditida</taxon>
        <taxon>Tylenchina</taxon>
        <taxon>Tylenchomorpha</taxon>
        <taxon>Aphelenchoidea</taxon>
        <taxon>Aphelenchoididae</taxon>
        <taxon>Bursaphelenchus</taxon>
    </lineage>
</organism>
<dbReference type="InterPro" id="IPR027417">
    <property type="entry name" value="P-loop_NTPase"/>
</dbReference>
<protein>
    <submittedName>
        <fullName evidence="15">Uncharacterized protein</fullName>
    </submittedName>
</protein>
<evidence type="ECO:0000256" key="12">
    <source>
        <dbReference type="SAM" id="Phobius"/>
    </source>
</evidence>
<comment type="similarity">
    <text evidence="2">Belongs to the ABC transporter superfamily. ABCB family. MHC peptide exporter (TC 3.A.1.209) subfamily.</text>
</comment>
<keyword evidence="6" id="KW-0067">ATP-binding</keyword>
<dbReference type="AlphaFoldDB" id="A0A811K177"/>
<evidence type="ECO:0000256" key="10">
    <source>
        <dbReference type="ARBA" id="ARBA00023136"/>
    </source>
</evidence>
<dbReference type="CDD" id="cd18572">
    <property type="entry name" value="ABC_6TM_TAP"/>
    <property type="match status" value="1"/>
</dbReference>
<dbReference type="Gene3D" id="1.20.1560.10">
    <property type="entry name" value="ABC transporter type 1, transmembrane domain"/>
    <property type="match status" value="1"/>
</dbReference>
<gene>
    <name evidence="15" type="ORF">BOKJ2_LOCUS2783</name>
</gene>
<dbReference type="OrthoDB" id="6500128at2759"/>
<dbReference type="FunFam" id="1.20.1560.10:FF:000154">
    <property type="entry name" value="HAlF transporter (PGP related)"/>
    <property type="match status" value="1"/>
</dbReference>
<dbReference type="Proteomes" id="UP000783686">
    <property type="component" value="Unassembled WGS sequence"/>
</dbReference>
<evidence type="ECO:0000256" key="9">
    <source>
        <dbReference type="ARBA" id="ARBA00022989"/>
    </source>
</evidence>
<dbReference type="InterPro" id="IPR017871">
    <property type="entry name" value="ABC_transporter-like_CS"/>
</dbReference>
<keyword evidence="4 12" id="KW-0812">Transmembrane</keyword>
<dbReference type="InterPro" id="IPR036640">
    <property type="entry name" value="ABC1_TM_sf"/>
</dbReference>
<dbReference type="EMBL" id="CAJFDH010000002">
    <property type="protein sequence ID" value="CAD5209630.1"/>
    <property type="molecule type" value="Genomic_DNA"/>
</dbReference>
<dbReference type="CDD" id="cd03249">
    <property type="entry name" value="ABC_MTABC3_MDL1_MDL2"/>
    <property type="match status" value="1"/>
</dbReference>
<keyword evidence="8" id="KW-1278">Translocase</keyword>
<evidence type="ECO:0000256" key="5">
    <source>
        <dbReference type="ARBA" id="ARBA00022741"/>
    </source>
</evidence>
<evidence type="ECO:0000256" key="7">
    <source>
        <dbReference type="ARBA" id="ARBA00022856"/>
    </source>
</evidence>
<evidence type="ECO:0000256" key="4">
    <source>
        <dbReference type="ARBA" id="ARBA00022692"/>
    </source>
</evidence>
<comment type="caution">
    <text evidence="15">The sequence shown here is derived from an EMBL/GenBank/DDBJ whole genome shotgun (WGS) entry which is preliminary data.</text>
</comment>
<evidence type="ECO:0000256" key="3">
    <source>
        <dbReference type="ARBA" id="ARBA00022448"/>
    </source>
</evidence>
<feature type="transmembrane region" description="Helical" evidence="12">
    <location>
        <begin position="192"/>
        <end position="212"/>
    </location>
</feature>
<dbReference type="GO" id="GO:0015421">
    <property type="term" value="F:ABC-type oligopeptide transporter activity"/>
    <property type="evidence" value="ECO:0007669"/>
    <property type="project" value="TreeGrafter"/>
</dbReference>
<reference evidence="15" key="1">
    <citation type="submission" date="2020-09" db="EMBL/GenBank/DDBJ databases">
        <authorList>
            <person name="Kikuchi T."/>
        </authorList>
    </citation>
    <scope>NUCLEOTIDE SEQUENCE</scope>
    <source>
        <strain evidence="15">SH1</strain>
    </source>
</reference>
<evidence type="ECO:0000256" key="2">
    <source>
        <dbReference type="ARBA" id="ARBA00006493"/>
    </source>
</evidence>
<feature type="domain" description="ABC transmembrane type-1" evidence="14">
    <location>
        <begin position="155"/>
        <end position="438"/>
    </location>
</feature>
<keyword evidence="5" id="KW-0547">Nucleotide-binding</keyword>
<proteinExistence type="inferred from homology"/>
<accession>A0A811K177</accession>
<feature type="transmembrane region" description="Helical" evidence="12">
    <location>
        <begin position="279"/>
        <end position="303"/>
    </location>
</feature>
<dbReference type="PROSITE" id="PS00211">
    <property type="entry name" value="ABC_TRANSPORTER_1"/>
    <property type="match status" value="1"/>
</dbReference>
<dbReference type="Proteomes" id="UP000614601">
    <property type="component" value="Unassembled WGS sequence"/>
</dbReference>
<dbReference type="Pfam" id="PF00664">
    <property type="entry name" value="ABC_membrane"/>
    <property type="match status" value="1"/>
</dbReference>
<feature type="region of interest" description="Disordered" evidence="11">
    <location>
        <begin position="92"/>
        <end position="135"/>
    </location>
</feature>
<evidence type="ECO:0000256" key="11">
    <source>
        <dbReference type="SAM" id="MobiDB-lite"/>
    </source>
</evidence>
<keyword evidence="10 12" id="KW-0472">Membrane</keyword>
<dbReference type="GO" id="GO:0012505">
    <property type="term" value="C:endomembrane system"/>
    <property type="evidence" value="ECO:0007669"/>
    <property type="project" value="UniProtKB-SubCell"/>
</dbReference>
<dbReference type="InterPro" id="IPR039421">
    <property type="entry name" value="Type_1_exporter"/>
</dbReference>
<name>A0A811K177_9BILA</name>
<dbReference type="SUPFAM" id="SSF52540">
    <property type="entry name" value="P-loop containing nucleoside triphosphate hydrolases"/>
    <property type="match status" value="1"/>
</dbReference>
<evidence type="ECO:0000256" key="6">
    <source>
        <dbReference type="ARBA" id="ARBA00022840"/>
    </source>
</evidence>
<evidence type="ECO:0000259" key="13">
    <source>
        <dbReference type="PROSITE" id="PS50893"/>
    </source>
</evidence>
<evidence type="ECO:0000313" key="15">
    <source>
        <dbReference type="EMBL" id="CAD5209630.1"/>
    </source>
</evidence>
<keyword evidence="3" id="KW-0813">Transport</keyword>
<keyword evidence="16" id="KW-1185">Reference proteome</keyword>
<feature type="domain" description="ABC transporter" evidence="13">
    <location>
        <begin position="472"/>
        <end position="709"/>
    </location>
</feature>
<dbReference type="GO" id="GO:0016020">
    <property type="term" value="C:membrane"/>
    <property type="evidence" value="ECO:0007669"/>
    <property type="project" value="InterPro"/>
</dbReference>
<dbReference type="SUPFAM" id="SSF90123">
    <property type="entry name" value="ABC transporter transmembrane region"/>
    <property type="match status" value="1"/>
</dbReference>
<evidence type="ECO:0000256" key="8">
    <source>
        <dbReference type="ARBA" id="ARBA00022967"/>
    </source>
</evidence>
<dbReference type="PROSITE" id="PS50929">
    <property type="entry name" value="ABC_TM1F"/>
    <property type="match status" value="1"/>
</dbReference>
<keyword evidence="7" id="KW-0571">Peptide transport</keyword>
<dbReference type="PANTHER" id="PTHR43394">
    <property type="entry name" value="ATP-DEPENDENT PERMEASE MDL1, MITOCHONDRIAL"/>
    <property type="match status" value="1"/>
</dbReference>
<dbReference type="FunFam" id="3.40.50.300:FF:000140">
    <property type="entry name" value="Lipid A export ATP-binding/permease protein MsbA"/>
    <property type="match status" value="1"/>
</dbReference>
<evidence type="ECO:0000313" key="16">
    <source>
        <dbReference type="Proteomes" id="UP000614601"/>
    </source>
</evidence>
<feature type="transmembrane region" description="Helical" evidence="12">
    <location>
        <begin position="35"/>
        <end position="52"/>
    </location>
</feature>
<dbReference type="Pfam" id="PF00005">
    <property type="entry name" value="ABC_tran"/>
    <property type="match status" value="1"/>
</dbReference>
<dbReference type="PIRSF" id="PIRSF002773">
    <property type="entry name" value="ABC_prm/ATPase_B"/>
    <property type="match status" value="1"/>
</dbReference>